<proteinExistence type="predicted"/>
<evidence type="ECO:0000313" key="1">
    <source>
        <dbReference type="EMBL" id="SFU68293.1"/>
    </source>
</evidence>
<dbReference type="Proteomes" id="UP000199138">
    <property type="component" value="Unassembled WGS sequence"/>
</dbReference>
<reference evidence="1 2" key="1">
    <citation type="submission" date="2016-10" db="EMBL/GenBank/DDBJ databases">
        <authorList>
            <person name="de Groot N.N."/>
        </authorList>
    </citation>
    <scope>NUCLEOTIDE SEQUENCE [LARGE SCALE GENOMIC DNA]</scope>
    <source>
        <strain evidence="1 2">CGMCC 1.12333</strain>
    </source>
</reference>
<evidence type="ECO:0000313" key="2">
    <source>
        <dbReference type="Proteomes" id="UP000199138"/>
    </source>
</evidence>
<keyword evidence="2" id="KW-1185">Reference proteome</keyword>
<accession>A0A1I7I5T3</accession>
<dbReference type="AlphaFoldDB" id="A0A1I7I5T3"/>
<sequence length="143" mass="16302">MFQKETVSEEELVNQKMAELNMNEVDVYPMFEDCDENQPKQIQKQCFEGEIAAFYAGILSQQQFVVEDDINDTVYVYFLIDKTGIISLQKIEKSALIAQALPQLDSLLQKKTDSIPTIFPAQKQGIKVASKFVLPIIVNSEYK</sequence>
<gene>
    <name evidence="1" type="ORF">SAMN05216480_11317</name>
</gene>
<dbReference type="EMBL" id="FPBK01000013">
    <property type="protein sequence ID" value="SFU68293.1"/>
    <property type="molecule type" value="Genomic_DNA"/>
</dbReference>
<evidence type="ECO:0008006" key="3">
    <source>
        <dbReference type="Google" id="ProtNLM"/>
    </source>
</evidence>
<protein>
    <recommendedName>
        <fullName evidence="3">TonB protein C-terminal</fullName>
    </recommendedName>
</protein>
<dbReference type="STRING" id="1224947.SAMN05216480_11317"/>
<name>A0A1I7I5T3_9FLAO</name>
<organism evidence="1 2">
    <name type="scientific">Pustulibacterium marinum</name>
    <dbReference type="NCBI Taxonomy" id="1224947"/>
    <lineage>
        <taxon>Bacteria</taxon>
        <taxon>Pseudomonadati</taxon>
        <taxon>Bacteroidota</taxon>
        <taxon>Flavobacteriia</taxon>
        <taxon>Flavobacteriales</taxon>
        <taxon>Flavobacteriaceae</taxon>
        <taxon>Pustulibacterium</taxon>
    </lineage>
</organism>